<feature type="region of interest" description="Disordered" evidence="1">
    <location>
        <begin position="561"/>
        <end position="582"/>
    </location>
</feature>
<evidence type="ECO:0000313" key="2">
    <source>
        <dbReference type="EMBL" id="KAJ3564567.1"/>
    </source>
</evidence>
<evidence type="ECO:0000256" key="1">
    <source>
        <dbReference type="SAM" id="MobiDB-lite"/>
    </source>
</evidence>
<sequence length="652" mass="71320">MIFINIGAYVVVTASCLQIPILSLGLQWQARTQGASTTPGSGYESSQGTTTLIEKMREGWDENWVVNNWSSMCQQAIDVPGISIPLLPPVLVIALRFWSLVMPSVHVMSGEPERREDIRRSSGMSSLWITNVRLPPPALSHSEEENYDGTWTVKCSGGIVTDLLRTSDHTASTSDNVQILNANGGIMIPSLCHSHIHLDKCFILDQCGDLTNGDFKEAMTITAKAKAGFPSSLDDLQQRGSRLIEDSVENGVTSMRAHVEVDTVVGFSCLDVALDLKSRYKDVCDVQIAVFAQEPLFESPSETKPGKNYNILCEAMKREGVSAVGSAPYVEPTTDQAKKNIKLIFEAVLGSQGTHLASPRHIDFHLDYNLDSAMEPLIYEVIAQARTYYSLRNFDCASEDNKLTGIQHTQDAASQPHCKINQPVVPSITIGHATRLQLLSAAEWLDLRTAIGDLPLTIVGLPQSDMYIQGRAHAGTPLGPPRSTLRVPLIEKAYGIKVAMAVNNVDNAFTPQGTLDPLGSLVTFGVAVFQAVTPREIRTLIEAVTLTSKRAISFLPDSFLPNSTTTEEGNEPVAEEKEKGTRHAAIPADLFPTRGDPADFVVLHENQSLRSAALHPSFNRTTIKAGRVVARRSKWRWISGEVTEASARQREQ</sequence>
<gene>
    <name evidence="2" type="ORF">NP233_g8212</name>
</gene>
<dbReference type="GO" id="GO:0016814">
    <property type="term" value="F:hydrolase activity, acting on carbon-nitrogen (but not peptide) bonds, in cyclic amidines"/>
    <property type="evidence" value="ECO:0007669"/>
    <property type="project" value="TreeGrafter"/>
</dbReference>
<comment type="caution">
    <text evidence="2">The sequence shown here is derived from an EMBL/GenBank/DDBJ whole genome shotgun (WGS) entry which is preliminary data.</text>
</comment>
<reference evidence="2" key="1">
    <citation type="submission" date="2022-07" db="EMBL/GenBank/DDBJ databases">
        <title>Genome Sequence of Leucocoprinus birnbaumii.</title>
        <authorList>
            <person name="Buettner E."/>
        </authorList>
    </citation>
    <scope>NUCLEOTIDE SEQUENCE</scope>
    <source>
        <strain evidence="2">VT141</strain>
    </source>
</reference>
<protein>
    <submittedName>
        <fullName evidence="2">Uncharacterized protein</fullName>
    </submittedName>
</protein>
<keyword evidence="3" id="KW-1185">Reference proteome</keyword>
<dbReference type="Proteomes" id="UP001213000">
    <property type="component" value="Unassembled WGS sequence"/>
</dbReference>
<evidence type="ECO:0000313" key="3">
    <source>
        <dbReference type="Proteomes" id="UP001213000"/>
    </source>
</evidence>
<accession>A0AAD5VMW4</accession>
<proteinExistence type="predicted"/>
<dbReference type="InterPro" id="IPR052349">
    <property type="entry name" value="Metallo-hydrolase_Enzymes"/>
</dbReference>
<organism evidence="2 3">
    <name type="scientific">Leucocoprinus birnbaumii</name>
    <dbReference type="NCBI Taxonomy" id="56174"/>
    <lineage>
        <taxon>Eukaryota</taxon>
        <taxon>Fungi</taxon>
        <taxon>Dikarya</taxon>
        <taxon>Basidiomycota</taxon>
        <taxon>Agaricomycotina</taxon>
        <taxon>Agaricomycetes</taxon>
        <taxon>Agaricomycetidae</taxon>
        <taxon>Agaricales</taxon>
        <taxon>Agaricineae</taxon>
        <taxon>Agaricaceae</taxon>
        <taxon>Leucocoprinus</taxon>
    </lineage>
</organism>
<dbReference type="PANTHER" id="PTHR32027">
    <property type="entry name" value="CYTOSINE DEAMINASE"/>
    <property type="match status" value="1"/>
</dbReference>
<dbReference type="AlphaFoldDB" id="A0AAD5VMW4"/>
<name>A0AAD5VMW4_9AGAR</name>
<dbReference type="PANTHER" id="PTHR32027:SF0">
    <property type="entry name" value="CYTOSINE DEAMINASE"/>
    <property type="match status" value="1"/>
</dbReference>
<dbReference type="SUPFAM" id="SSF51556">
    <property type="entry name" value="Metallo-dependent hydrolases"/>
    <property type="match status" value="2"/>
</dbReference>
<dbReference type="EMBL" id="JANIEX010000651">
    <property type="protein sequence ID" value="KAJ3564567.1"/>
    <property type="molecule type" value="Genomic_DNA"/>
</dbReference>
<dbReference type="Gene3D" id="3.20.20.140">
    <property type="entry name" value="Metal-dependent hydrolases"/>
    <property type="match status" value="1"/>
</dbReference>
<dbReference type="InterPro" id="IPR032466">
    <property type="entry name" value="Metal_Hydrolase"/>
</dbReference>